<comment type="caution">
    <text evidence="2">The sequence shown here is derived from an EMBL/GenBank/DDBJ whole genome shotgun (WGS) entry which is preliminary data.</text>
</comment>
<name>A0A964T911_9HYPH</name>
<dbReference type="PANTHER" id="PTHR42834">
    <property type="entry name" value="ENDONUCLEASE/EXONUCLEASE/PHOSPHATASE FAMILY PROTEIN (AFU_ORTHOLOGUE AFUA_3G09210)"/>
    <property type="match status" value="1"/>
</dbReference>
<dbReference type="Gene3D" id="3.60.10.10">
    <property type="entry name" value="Endonuclease/exonuclease/phosphatase"/>
    <property type="match status" value="1"/>
</dbReference>
<keyword evidence="3" id="KW-1185">Reference proteome</keyword>
<dbReference type="PANTHER" id="PTHR42834:SF1">
    <property type="entry name" value="ENDONUCLEASE_EXONUCLEASE_PHOSPHATASE FAMILY PROTEIN (AFU_ORTHOLOGUE AFUA_3G09210)"/>
    <property type="match status" value="1"/>
</dbReference>
<sequence length="336" mass="36056">MRIATFNTENLGEGEASDEADRRRIAILRPQLLRLEADVVCLQEVNAPRDPDGIRRLSLLDALLAGTPYAAFHRAASTRPGAGGPAGGPMDRHNLVVLSRWPISAQRQVFHDFVPPVPHAFLAGGAGAAGADGAIRWDRPLLHVEIAVPGGRRLHVLDLHLRAPLAAPVPGQKTGPFAWASVSGWAEGYFIASVKRSGQALEARLLVERILDAEPEALVVVAGDFNAETGEAPTRILLADIEDTGNGALAGRSLVPLERSLPESQRFSVIHGGRRMMLDHLLASRPLLALYRGLEIHNEALGDELVARSGVRDSPESYHAPVVATFALPETPEQPS</sequence>
<gene>
    <name evidence="2" type="ORF">E4O86_20560</name>
</gene>
<evidence type="ECO:0000313" key="2">
    <source>
        <dbReference type="EMBL" id="MYZ50102.1"/>
    </source>
</evidence>
<keyword evidence="2" id="KW-0255">Endonuclease</keyword>
<keyword evidence="2" id="KW-0540">Nuclease</keyword>
<organism evidence="2 3">
    <name type="scientific">Propylenella binzhouense</name>
    <dbReference type="NCBI Taxonomy" id="2555902"/>
    <lineage>
        <taxon>Bacteria</taxon>
        <taxon>Pseudomonadati</taxon>
        <taxon>Pseudomonadota</taxon>
        <taxon>Alphaproteobacteria</taxon>
        <taxon>Hyphomicrobiales</taxon>
        <taxon>Propylenellaceae</taxon>
        <taxon>Propylenella</taxon>
    </lineage>
</organism>
<dbReference type="OrthoDB" id="7297112at2"/>
<dbReference type="EMBL" id="SPKJ01000122">
    <property type="protein sequence ID" value="MYZ50102.1"/>
    <property type="molecule type" value="Genomic_DNA"/>
</dbReference>
<feature type="domain" description="Endonuclease/exonuclease/phosphatase" evidence="1">
    <location>
        <begin position="4"/>
        <end position="296"/>
    </location>
</feature>
<dbReference type="GO" id="GO:0004519">
    <property type="term" value="F:endonuclease activity"/>
    <property type="evidence" value="ECO:0007669"/>
    <property type="project" value="UniProtKB-KW"/>
</dbReference>
<keyword evidence="2" id="KW-0378">Hydrolase</keyword>
<dbReference type="AlphaFoldDB" id="A0A964T911"/>
<dbReference type="RefSeq" id="WP_161142433.1">
    <property type="nucleotide sequence ID" value="NZ_SPKJ01000122.1"/>
</dbReference>
<proteinExistence type="predicted"/>
<dbReference type="Proteomes" id="UP000773614">
    <property type="component" value="Unassembled WGS sequence"/>
</dbReference>
<reference evidence="2" key="1">
    <citation type="submission" date="2019-03" db="EMBL/GenBank/DDBJ databases">
        <title>Afifella sp. nov., isolated from activated sludge.</title>
        <authorList>
            <person name="Li Q."/>
            <person name="Liu Y."/>
        </authorList>
    </citation>
    <scope>NUCLEOTIDE SEQUENCE</scope>
    <source>
        <strain evidence="2">L72</strain>
    </source>
</reference>
<protein>
    <submittedName>
        <fullName evidence="2">Endonuclease</fullName>
    </submittedName>
</protein>
<accession>A0A964T911</accession>
<dbReference type="InterPro" id="IPR005135">
    <property type="entry name" value="Endo/exonuclease/phosphatase"/>
</dbReference>
<dbReference type="SUPFAM" id="SSF56219">
    <property type="entry name" value="DNase I-like"/>
    <property type="match status" value="1"/>
</dbReference>
<evidence type="ECO:0000313" key="3">
    <source>
        <dbReference type="Proteomes" id="UP000773614"/>
    </source>
</evidence>
<dbReference type="InterPro" id="IPR036691">
    <property type="entry name" value="Endo/exonu/phosph_ase_sf"/>
</dbReference>
<dbReference type="Pfam" id="PF03372">
    <property type="entry name" value="Exo_endo_phos"/>
    <property type="match status" value="1"/>
</dbReference>
<evidence type="ECO:0000259" key="1">
    <source>
        <dbReference type="Pfam" id="PF03372"/>
    </source>
</evidence>